<dbReference type="Proteomes" id="UP001549055">
    <property type="component" value="Unassembled WGS sequence"/>
</dbReference>
<protein>
    <submittedName>
        <fullName evidence="1">ABC-type sulfate transport system substrate-binding protein</fullName>
    </submittedName>
</protein>
<dbReference type="RefSeq" id="WP_354279769.1">
    <property type="nucleotide sequence ID" value="NZ_JBEPMK010000001.1"/>
</dbReference>
<evidence type="ECO:0000313" key="1">
    <source>
        <dbReference type="EMBL" id="MET3643702.1"/>
    </source>
</evidence>
<organism evidence="1 2">
    <name type="scientific">Streptococcus gallinaceus</name>
    <dbReference type="NCBI Taxonomy" id="165758"/>
    <lineage>
        <taxon>Bacteria</taxon>
        <taxon>Bacillati</taxon>
        <taxon>Bacillota</taxon>
        <taxon>Bacilli</taxon>
        <taxon>Lactobacillales</taxon>
        <taxon>Streptococcaceae</taxon>
        <taxon>Streptococcus</taxon>
    </lineage>
</organism>
<keyword evidence="2" id="KW-1185">Reference proteome</keyword>
<reference evidence="1 2" key="1">
    <citation type="submission" date="2024-06" db="EMBL/GenBank/DDBJ databases">
        <title>Genomic Encyclopedia of Type Strains, Phase IV (KMG-IV): sequencing the most valuable type-strain genomes for metagenomic binning, comparative biology and taxonomic classification.</title>
        <authorList>
            <person name="Goeker M."/>
        </authorList>
    </citation>
    <scope>NUCLEOTIDE SEQUENCE [LARGE SCALE GENOMIC DNA]</scope>
    <source>
        <strain evidence="1 2">DSM 15349</strain>
    </source>
</reference>
<dbReference type="EMBL" id="JBEPMK010000001">
    <property type="protein sequence ID" value="MET3643702.1"/>
    <property type="molecule type" value="Genomic_DNA"/>
</dbReference>
<proteinExistence type="predicted"/>
<comment type="caution">
    <text evidence="1">The sequence shown here is derived from an EMBL/GenBank/DDBJ whole genome shotgun (WGS) entry which is preliminary data.</text>
</comment>
<name>A0ABV2JIH2_9STRE</name>
<sequence length="118" mass="12869">MGNASTSTSSFDNYANKAFKQDGSVWDQADTEMMDAVPAMDFTMGVGATRNSVSREHNVKIGDDNLVFAPIAENFVKLYSKSTKDVEIVDAGFLTQQELDGTNEVAGYGVNLKDKKLF</sequence>
<evidence type="ECO:0000313" key="2">
    <source>
        <dbReference type="Proteomes" id="UP001549055"/>
    </source>
</evidence>
<accession>A0ABV2JIH2</accession>
<gene>
    <name evidence="1" type="ORF">ABID27_000319</name>
</gene>